<evidence type="ECO:0000313" key="2">
    <source>
        <dbReference type="Proteomes" id="UP000198460"/>
    </source>
</evidence>
<organism evidence="1 2">
    <name type="scientific">Burkholderia singularis</name>
    <dbReference type="NCBI Taxonomy" id="1503053"/>
    <lineage>
        <taxon>Bacteria</taxon>
        <taxon>Pseudomonadati</taxon>
        <taxon>Pseudomonadota</taxon>
        <taxon>Betaproteobacteria</taxon>
        <taxon>Burkholderiales</taxon>
        <taxon>Burkholderiaceae</taxon>
        <taxon>Burkholderia</taxon>
        <taxon>pseudomallei group</taxon>
    </lineage>
</organism>
<proteinExistence type="predicted"/>
<dbReference type="EMBL" id="FXAN01000071">
    <property type="protein sequence ID" value="SMG01235.1"/>
    <property type="molecule type" value="Genomic_DNA"/>
</dbReference>
<name>A0A238H814_9BURK</name>
<dbReference type="AlphaFoldDB" id="A0A238H814"/>
<gene>
    <name evidence="1" type="ORF">BSIN_4267</name>
</gene>
<protein>
    <submittedName>
        <fullName evidence="1">Uncharacterized protein</fullName>
    </submittedName>
</protein>
<evidence type="ECO:0000313" key="1">
    <source>
        <dbReference type="EMBL" id="SMG01235.1"/>
    </source>
</evidence>
<accession>A0A238H814</accession>
<reference evidence="1 2" key="1">
    <citation type="submission" date="2017-04" db="EMBL/GenBank/DDBJ databases">
        <authorList>
            <person name="Afonso C.L."/>
            <person name="Miller P.J."/>
            <person name="Scott M.A."/>
            <person name="Spackman E."/>
            <person name="Goraichik I."/>
            <person name="Dimitrov K.M."/>
            <person name="Suarez D.L."/>
            <person name="Swayne D.E."/>
        </authorList>
    </citation>
    <scope>NUCLEOTIDE SEQUENCE [LARGE SCALE GENOMIC DNA]</scope>
    <source>
        <strain evidence="1">LMG 28154</strain>
    </source>
</reference>
<dbReference type="Proteomes" id="UP000198460">
    <property type="component" value="Unassembled WGS sequence"/>
</dbReference>
<sequence length="58" mass="6565">MSQFVTYLRAFFDNRLPVERGSMTGLLDGIAGRLKRKNSFCASVGRFRHVMLSSIAVR</sequence>